<dbReference type="SUPFAM" id="SSF53187">
    <property type="entry name" value="Zn-dependent exopeptidases"/>
    <property type="match status" value="1"/>
</dbReference>
<proteinExistence type="inferred from homology"/>
<dbReference type="GO" id="GO:0008233">
    <property type="term" value="F:peptidase activity"/>
    <property type="evidence" value="ECO:0007669"/>
    <property type="project" value="UniProtKB-KW"/>
</dbReference>
<gene>
    <name evidence="7" type="ORF">METZ01_LOCUS338788</name>
</gene>
<name>A0A382QK76_9ZZZZ</name>
<dbReference type="PANTHER" id="PTHR45962">
    <property type="entry name" value="N-FATTY-ACYL-AMINO ACID SYNTHASE/HYDROLASE PM20D1"/>
    <property type="match status" value="1"/>
</dbReference>
<sequence length="258" mass="27544">NTLVAAINVAEKGSITLDIVATAAGGHSSVPPSNSAITDLARAITRLHENPIPGGLEGLSAKMFDVISRYMPLSTKALFANPWLFSQLIEKQLSAWPTTNAMLRTTTAPTMLSGSIKTNVLPIEAVATVNFRIHPRDNTESIVAFVTNTVASDTITVRNRGGRNASAVSAWDTPAFEQIAQSMREVYGDIAVTPGLMVAGSDSKHYGKVADNAYRFNPFVLAAEDVNGFHGTNEKISIATFVQGTKGYIQIIRNGSSH</sequence>
<feature type="non-terminal residue" evidence="7">
    <location>
        <position position="1"/>
    </location>
</feature>
<keyword evidence="5" id="KW-0862">Zinc</keyword>
<dbReference type="GO" id="GO:0046872">
    <property type="term" value="F:metal ion binding"/>
    <property type="evidence" value="ECO:0007669"/>
    <property type="project" value="UniProtKB-KW"/>
</dbReference>
<evidence type="ECO:0000256" key="3">
    <source>
        <dbReference type="ARBA" id="ARBA00022723"/>
    </source>
</evidence>
<evidence type="ECO:0000256" key="1">
    <source>
        <dbReference type="ARBA" id="ARBA00006247"/>
    </source>
</evidence>
<evidence type="ECO:0000256" key="5">
    <source>
        <dbReference type="ARBA" id="ARBA00022833"/>
    </source>
</evidence>
<evidence type="ECO:0000256" key="4">
    <source>
        <dbReference type="ARBA" id="ARBA00022801"/>
    </source>
</evidence>
<evidence type="ECO:0000313" key="7">
    <source>
        <dbReference type="EMBL" id="SVC85934.1"/>
    </source>
</evidence>
<dbReference type="Gene3D" id="1.10.150.900">
    <property type="match status" value="1"/>
</dbReference>
<dbReference type="InterPro" id="IPR047177">
    <property type="entry name" value="Pept_M20A"/>
</dbReference>
<dbReference type="GO" id="GO:0006508">
    <property type="term" value="P:proteolysis"/>
    <property type="evidence" value="ECO:0007669"/>
    <property type="project" value="UniProtKB-KW"/>
</dbReference>
<keyword evidence="2" id="KW-0645">Protease</keyword>
<reference evidence="7" key="1">
    <citation type="submission" date="2018-05" db="EMBL/GenBank/DDBJ databases">
        <authorList>
            <person name="Lanie J.A."/>
            <person name="Ng W.-L."/>
            <person name="Kazmierczak K.M."/>
            <person name="Andrzejewski T.M."/>
            <person name="Davidsen T.M."/>
            <person name="Wayne K.J."/>
            <person name="Tettelin H."/>
            <person name="Glass J.I."/>
            <person name="Rusch D."/>
            <person name="Podicherti R."/>
            <person name="Tsui H.-C.T."/>
            <person name="Winkler M.E."/>
        </authorList>
    </citation>
    <scope>NUCLEOTIDE SEQUENCE</scope>
</reference>
<dbReference type="SUPFAM" id="SSF55031">
    <property type="entry name" value="Bacterial exopeptidase dimerisation domain"/>
    <property type="match status" value="1"/>
</dbReference>
<protein>
    <recommendedName>
        <fullName evidence="6">Peptidase M20 dimerisation domain-containing protein</fullName>
    </recommendedName>
</protein>
<keyword evidence="3" id="KW-0479">Metal-binding</keyword>
<evidence type="ECO:0000256" key="2">
    <source>
        <dbReference type="ARBA" id="ARBA00022670"/>
    </source>
</evidence>
<keyword evidence="4" id="KW-0378">Hydrolase</keyword>
<feature type="domain" description="Peptidase M20 dimerisation" evidence="6">
    <location>
        <begin position="9"/>
        <end position="150"/>
    </location>
</feature>
<dbReference type="InterPro" id="IPR011650">
    <property type="entry name" value="Peptidase_M20_dimer"/>
</dbReference>
<comment type="similarity">
    <text evidence="1">Belongs to the peptidase M20A family.</text>
</comment>
<dbReference type="Gene3D" id="3.30.70.360">
    <property type="match status" value="1"/>
</dbReference>
<dbReference type="AlphaFoldDB" id="A0A382QK76"/>
<organism evidence="7">
    <name type="scientific">marine metagenome</name>
    <dbReference type="NCBI Taxonomy" id="408172"/>
    <lineage>
        <taxon>unclassified sequences</taxon>
        <taxon>metagenomes</taxon>
        <taxon>ecological metagenomes</taxon>
    </lineage>
</organism>
<evidence type="ECO:0000259" key="6">
    <source>
        <dbReference type="Pfam" id="PF07687"/>
    </source>
</evidence>
<dbReference type="Pfam" id="PF07687">
    <property type="entry name" value="M20_dimer"/>
    <property type="match status" value="1"/>
</dbReference>
<accession>A0A382QK76</accession>
<dbReference type="InterPro" id="IPR036264">
    <property type="entry name" value="Bact_exopeptidase_dim_dom"/>
</dbReference>
<dbReference type="EMBL" id="UINC01115132">
    <property type="protein sequence ID" value="SVC85934.1"/>
    <property type="molecule type" value="Genomic_DNA"/>
</dbReference>
<dbReference type="PANTHER" id="PTHR45962:SF1">
    <property type="entry name" value="N-FATTY-ACYL-AMINO ACID SYNTHASE_HYDROLASE PM20D1"/>
    <property type="match status" value="1"/>
</dbReference>